<keyword evidence="4" id="KW-1133">Transmembrane helix</keyword>
<keyword evidence="6" id="KW-1185">Reference proteome</keyword>
<evidence type="ECO:0000256" key="2">
    <source>
        <dbReference type="ARBA" id="ARBA00022827"/>
    </source>
</evidence>
<evidence type="ECO:0000256" key="3">
    <source>
        <dbReference type="ARBA" id="ARBA00023002"/>
    </source>
</evidence>
<dbReference type="GO" id="GO:0071949">
    <property type="term" value="F:FAD binding"/>
    <property type="evidence" value="ECO:0007669"/>
    <property type="project" value="TreeGrafter"/>
</dbReference>
<dbReference type="EMBL" id="JTDY01000214">
    <property type="protein sequence ID" value="KOB78257.1"/>
    <property type="molecule type" value="Genomic_DNA"/>
</dbReference>
<evidence type="ECO:0000256" key="4">
    <source>
        <dbReference type="SAM" id="Phobius"/>
    </source>
</evidence>
<accession>A0A0L7LS35</accession>
<feature type="transmembrane region" description="Helical" evidence="4">
    <location>
        <begin position="33"/>
        <end position="52"/>
    </location>
</feature>
<gene>
    <name evidence="5" type="ORF">OBRU01_02758</name>
</gene>
<dbReference type="InterPro" id="IPR050446">
    <property type="entry name" value="FAD-oxidoreductase/Apoptosis"/>
</dbReference>
<dbReference type="GO" id="GO:0033108">
    <property type="term" value="P:mitochondrial respiratory chain complex assembly"/>
    <property type="evidence" value="ECO:0007669"/>
    <property type="project" value="TreeGrafter"/>
</dbReference>
<dbReference type="PANTHER" id="PTHR43557">
    <property type="entry name" value="APOPTOSIS-INDUCING FACTOR 1"/>
    <property type="match status" value="1"/>
</dbReference>
<dbReference type="AlphaFoldDB" id="A0A0L7LS35"/>
<dbReference type="Proteomes" id="UP000037510">
    <property type="component" value="Unassembled WGS sequence"/>
</dbReference>
<dbReference type="InterPro" id="IPR036188">
    <property type="entry name" value="FAD/NAD-bd_sf"/>
</dbReference>
<dbReference type="GO" id="GO:0016174">
    <property type="term" value="F:NAD(P)H oxidase H2O2-forming activity"/>
    <property type="evidence" value="ECO:0007669"/>
    <property type="project" value="TreeGrafter"/>
</dbReference>
<keyword evidence="4" id="KW-0812">Transmembrane</keyword>
<keyword evidence="4" id="KW-0472">Membrane</keyword>
<dbReference type="PRINTS" id="PR00368">
    <property type="entry name" value="FADPNR"/>
</dbReference>
<comment type="caution">
    <text evidence="5">The sequence shown here is derived from an EMBL/GenBank/DDBJ whole genome shotgun (WGS) entry which is preliminary data.</text>
</comment>
<organism evidence="5 6">
    <name type="scientific">Operophtera brumata</name>
    <name type="common">Winter moth</name>
    <name type="synonym">Phalaena brumata</name>
    <dbReference type="NCBI Taxonomy" id="104452"/>
    <lineage>
        <taxon>Eukaryota</taxon>
        <taxon>Metazoa</taxon>
        <taxon>Ecdysozoa</taxon>
        <taxon>Arthropoda</taxon>
        <taxon>Hexapoda</taxon>
        <taxon>Insecta</taxon>
        <taxon>Pterygota</taxon>
        <taxon>Neoptera</taxon>
        <taxon>Endopterygota</taxon>
        <taxon>Lepidoptera</taxon>
        <taxon>Glossata</taxon>
        <taxon>Ditrysia</taxon>
        <taxon>Geometroidea</taxon>
        <taxon>Geometridae</taxon>
        <taxon>Larentiinae</taxon>
        <taxon>Operophtera</taxon>
    </lineage>
</organism>
<dbReference type="Gene3D" id="3.50.50.60">
    <property type="entry name" value="FAD/NAD(P)-binding domain"/>
    <property type="match status" value="3"/>
</dbReference>
<reference evidence="5 6" key="1">
    <citation type="journal article" date="2015" name="Genome Biol. Evol.">
        <title>The genome of winter moth (Operophtera brumata) provides a genomic perspective on sexual dimorphism and phenology.</title>
        <authorList>
            <person name="Derks M.F."/>
            <person name="Smit S."/>
            <person name="Salis L."/>
            <person name="Schijlen E."/>
            <person name="Bossers A."/>
            <person name="Mateman C."/>
            <person name="Pijl A.S."/>
            <person name="de Ridder D."/>
            <person name="Groenen M.A."/>
            <person name="Visser M.E."/>
            <person name="Megens H.J."/>
        </authorList>
    </citation>
    <scope>NUCLEOTIDE SEQUENCE [LARGE SCALE GENOMIC DNA]</scope>
    <source>
        <strain evidence="5">WM2013NL</strain>
        <tissue evidence="5">Head and thorax</tissue>
    </source>
</reference>
<dbReference type="GO" id="GO:0006915">
    <property type="term" value="P:apoptotic process"/>
    <property type="evidence" value="ECO:0007669"/>
    <property type="project" value="TreeGrafter"/>
</dbReference>
<evidence type="ECO:0000256" key="1">
    <source>
        <dbReference type="ARBA" id="ARBA00022630"/>
    </source>
</evidence>
<evidence type="ECO:0000313" key="5">
    <source>
        <dbReference type="EMBL" id="KOB78257.1"/>
    </source>
</evidence>
<protein>
    <submittedName>
        <fullName evidence="5">Uncharacterized protein</fullName>
    </submittedName>
</protein>
<evidence type="ECO:0000313" key="6">
    <source>
        <dbReference type="Proteomes" id="UP000037510"/>
    </source>
</evidence>
<name>A0A0L7LS35_OPEBR</name>
<proteinExistence type="predicted"/>
<keyword evidence="3" id="KW-0560">Oxidoreductase</keyword>
<keyword evidence="1" id="KW-0285">Flavoprotein</keyword>
<dbReference type="GO" id="GO:0005739">
    <property type="term" value="C:mitochondrion"/>
    <property type="evidence" value="ECO:0007669"/>
    <property type="project" value="TreeGrafter"/>
</dbReference>
<keyword evidence="2" id="KW-0274">FAD</keyword>
<sequence length="459" mass="51087">MLDCAKLKGPCSVQPAPPPPPCPPPVPPPFPWIYVWVMGSFFTFMGLFYKLYLWNQARSQNSDSTAIWRPRRKVKTPYHDKDLPACVQYLIVFFITKEDSLPYIRPPLSKNIQRSGRRSPLPPAGLCSGSKAKNLGLLKSAPKAVRKKVQTLRTIRDLEIAYRKVKEAKHVVILGGGVLGTELAWHLGRMNRVQEGEGGEACRHTGRWRARHGARVASRQDEYVHTVIPGDRVQESEGGEACRHTGRGRARHGARVASRQDEYVHTVIPGDRVQEGEGGEAFRHTGRGRARHGARVACLQDEYVHTIAYRKVKEAKHVVILGGGVLGTELAWHLGRMSTYTQKVKEAKHVVILGGGVLGTELAWHPGRMNKVVDRPPGKEPVELAFIYKNGGILASVVPEYLGVWAAEKVVGEVGACMPTIGLFKQRGIMFYLRDETVVGMMFWNIPPVDDRKDVVTEV</sequence>
<dbReference type="SUPFAM" id="SSF51905">
    <property type="entry name" value="FAD/NAD(P)-binding domain"/>
    <property type="match status" value="2"/>
</dbReference>
<dbReference type="STRING" id="104452.A0A0L7LS35"/>
<dbReference type="PANTHER" id="PTHR43557:SF4">
    <property type="entry name" value="APOPTOSIS-INDUCING FACTOR 1, MITOCHONDRIAL"/>
    <property type="match status" value="1"/>
</dbReference>